<evidence type="ECO:0000256" key="3">
    <source>
        <dbReference type="ARBA" id="ARBA00023098"/>
    </source>
</evidence>
<sequence>MKSFLRRRSALAARLATAVLVLAGSLCATWLCADAVAFFAGRDREAPPQPLAGDRFAVSDLEWSDAGRQRRVPVRLFWPQAVQGGKVPLIVFSHGIGSSRDGYNYLGRYWARHGVASLHLQHVGSDRTLWRGDVSGLLSRFQRAAGDQEAIARVQDFSFALDRLLQSGYGEHIDAARIVAAGHSYGANTTLLAAGARVMRNGRELAFRDARISAAILISAPPFYGESDFGPILSAITIPTLHITTAQDVIRIPGFGSGVDDRLKVFSATGSAFKALAIYREGSHNVFTDRRYFDSLAVADQVKSATEDLSLAFLAQVYSQQDSLRGWKDEHAALMSAYLQFGTVQAALPAAARLAAQ</sequence>
<comment type="caution">
    <text evidence="6">The sequence shown here is derived from an EMBL/GenBank/DDBJ whole genome shotgun (WGS) entry which is preliminary data.</text>
</comment>
<reference evidence="6 7" key="1">
    <citation type="submission" date="2019-03" db="EMBL/GenBank/DDBJ databases">
        <title>Genomic Encyclopedia of Type Strains, Phase IV (KMG-IV): sequencing the most valuable type-strain genomes for metagenomic binning, comparative biology and taxonomic classification.</title>
        <authorList>
            <person name="Goeker M."/>
        </authorList>
    </citation>
    <scope>NUCLEOTIDE SEQUENCE [LARGE SCALE GENOMIC DNA]</scope>
    <source>
        <strain evidence="6 7">DSM 21667</strain>
    </source>
</reference>
<keyword evidence="3" id="KW-0443">Lipid metabolism</keyword>
<accession>A0A4R6YUG9</accession>
<dbReference type="GO" id="GO:0003847">
    <property type="term" value="F:1-alkyl-2-acetylglycerophosphocholine esterase activity"/>
    <property type="evidence" value="ECO:0007669"/>
    <property type="project" value="TreeGrafter"/>
</dbReference>
<dbReference type="AlphaFoldDB" id="A0A4R6YUG9"/>
<dbReference type="OrthoDB" id="9809549at2"/>
<evidence type="ECO:0000313" key="6">
    <source>
        <dbReference type="EMBL" id="TDR41977.1"/>
    </source>
</evidence>
<feature type="domain" description="AB hydrolase-1" evidence="5">
    <location>
        <begin position="90"/>
        <end position="330"/>
    </location>
</feature>
<dbReference type="PROSITE" id="PS51318">
    <property type="entry name" value="TAT"/>
    <property type="match status" value="1"/>
</dbReference>
<dbReference type="Gene3D" id="3.40.50.1820">
    <property type="entry name" value="alpha/beta hydrolase"/>
    <property type="match status" value="1"/>
</dbReference>
<evidence type="ECO:0000256" key="2">
    <source>
        <dbReference type="ARBA" id="ARBA00022963"/>
    </source>
</evidence>
<evidence type="ECO:0000256" key="4">
    <source>
        <dbReference type="SAM" id="SignalP"/>
    </source>
</evidence>
<dbReference type="PANTHER" id="PTHR10272:SF0">
    <property type="entry name" value="PLATELET-ACTIVATING FACTOR ACETYLHYDROLASE"/>
    <property type="match status" value="1"/>
</dbReference>
<name>A0A4R6YUG9_9GAMM</name>
<feature type="signal peptide" evidence="4">
    <location>
        <begin position="1"/>
        <end position="23"/>
    </location>
</feature>
<gene>
    <name evidence="6" type="ORF">DFR29_10933</name>
</gene>
<keyword evidence="1 6" id="KW-0378">Hydrolase</keyword>
<dbReference type="Pfam" id="PF12697">
    <property type="entry name" value="Abhydrolase_6"/>
    <property type="match status" value="1"/>
</dbReference>
<evidence type="ECO:0000259" key="5">
    <source>
        <dbReference type="Pfam" id="PF12697"/>
    </source>
</evidence>
<dbReference type="GO" id="GO:0016042">
    <property type="term" value="P:lipid catabolic process"/>
    <property type="evidence" value="ECO:0007669"/>
    <property type="project" value="UniProtKB-KW"/>
</dbReference>
<organism evidence="6 7">
    <name type="scientific">Tahibacter aquaticus</name>
    <dbReference type="NCBI Taxonomy" id="520092"/>
    <lineage>
        <taxon>Bacteria</taxon>
        <taxon>Pseudomonadati</taxon>
        <taxon>Pseudomonadota</taxon>
        <taxon>Gammaproteobacteria</taxon>
        <taxon>Lysobacterales</taxon>
        <taxon>Rhodanobacteraceae</taxon>
        <taxon>Tahibacter</taxon>
    </lineage>
</organism>
<dbReference type="InterPro" id="IPR029058">
    <property type="entry name" value="AB_hydrolase_fold"/>
</dbReference>
<dbReference type="PANTHER" id="PTHR10272">
    <property type="entry name" value="PLATELET-ACTIVATING FACTOR ACETYLHYDROLASE"/>
    <property type="match status" value="1"/>
</dbReference>
<dbReference type="SUPFAM" id="SSF53474">
    <property type="entry name" value="alpha/beta-Hydrolases"/>
    <property type="match status" value="1"/>
</dbReference>
<feature type="chain" id="PRO_5020738250" evidence="4">
    <location>
        <begin position="24"/>
        <end position="357"/>
    </location>
</feature>
<evidence type="ECO:0000256" key="1">
    <source>
        <dbReference type="ARBA" id="ARBA00022801"/>
    </source>
</evidence>
<protein>
    <submittedName>
        <fullName evidence="6">Putative dienelactone hydrolase</fullName>
    </submittedName>
</protein>
<dbReference type="InterPro" id="IPR000073">
    <property type="entry name" value="AB_hydrolase_1"/>
</dbReference>
<evidence type="ECO:0000313" key="7">
    <source>
        <dbReference type="Proteomes" id="UP000295293"/>
    </source>
</evidence>
<dbReference type="Proteomes" id="UP000295293">
    <property type="component" value="Unassembled WGS sequence"/>
</dbReference>
<dbReference type="InterPro" id="IPR006311">
    <property type="entry name" value="TAT_signal"/>
</dbReference>
<dbReference type="EMBL" id="SNZH01000009">
    <property type="protein sequence ID" value="TDR41977.1"/>
    <property type="molecule type" value="Genomic_DNA"/>
</dbReference>
<keyword evidence="4" id="KW-0732">Signal</keyword>
<keyword evidence="2" id="KW-0442">Lipid degradation</keyword>
<keyword evidence="7" id="KW-1185">Reference proteome</keyword>
<proteinExistence type="predicted"/>